<evidence type="ECO:0000313" key="2">
    <source>
        <dbReference type="Proteomes" id="UP000065521"/>
    </source>
</evidence>
<name>A0A102IJA5_9BURK</name>
<accession>A0A102IJA5</accession>
<dbReference type="RefSeq" id="WP_059637746.1">
    <property type="nucleotide sequence ID" value="NZ_CP013371.1"/>
</dbReference>
<comment type="caution">
    <text evidence="1">The sequence shown here is derived from an EMBL/GenBank/DDBJ whole genome shotgun (WGS) entry which is preliminary data.</text>
</comment>
<organism evidence="1 2">
    <name type="scientific">Burkholderia ubonensis</name>
    <dbReference type="NCBI Taxonomy" id="101571"/>
    <lineage>
        <taxon>Bacteria</taxon>
        <taxon>Pseudomonadati</taxon>
        <taxon>Pseudomonadota</taxon>
        <taxon>Betaproteobacteria</taxon>
        <taxon>Burkholderiales</taxon>
        <taxon>Burkholderiaceae</taxon>
        <taxon>Burkholderia</taxon>
        <taxon>Burkholderia cepacia complex</taxon>
    </lineage>
</organism>
<evidence type="ECO:0000313" key="1">
    <source>
        <dbReference type="EMBL" id="KUZ81941.1"/>
    </source>
</evidence>
<protein>
    <submittedName>
        <fullName evidence="1">Uncharacterized protein</fullName>
    </submittedName>
</protein>
<dbReference type="Proteomes" id="UP000065521">
    <property type="component" value="Unassembled WGS sequence"/>
</dbReference>
<dbReference type="EMBL" id="LOTN01000071">
    <property type="protein sequence ID" value="KUZ81941.1"/>
    <property type="molecule type" value="Genomic_DNA"/>
</dbReference>
<dbReference type="InterPro" id="IPR025737">
    <property type="entry name" value="FApF"/>
</dbReference>
<gene>
    <name evidence="1" type="ORF">WI38_31455</name>
</gene>
<sequence>MKRMLPLAVASALFAPSGAYATHPLVSDDTGTQGDANWQLELNAEETSKQEETGRHGLWNATLTRGIGEHVDLYVNAPYTHVQTRSDENGAGFGDVEVGMKWRFVEHGPFSVALKPKVTMPTGNDRRGLGTGRVGAGATLLAQADVAKVSFLANAGIAYQPNRQDELTSIWQVSGAAIYRATDKLQLVVDVGMSRNAEAGAGANPAFVIAGAIYSPKRWLDLDVGYRRGLNDQTYDHSVMGGITARW</sequence>
<dbReference type="AlphaFoldDB" id="A0A102IJA5"/>
<dbReference type="Pfam" id="PF13557">
    <property type="entry name" value="Phenol_MetA_deg"/>
    <property type="match status" value="1"/>
</dbReference>
<dbReference type="SUPFAM" id="SSF56935">
    <property type="entry name" value="Porins"/>
    <property type="match status" value="1"/>
</dbReference>
<reference evidence="1 2" key="1">
    <citation type="submission" date="2015-11" db="EMBL/GenBank/DDBJ databases">
        <title>Expanding the genomic diversity of Burkholderia species for the development of highly accurate diagnostics.</title>
        <authorList>
            <person name="Sahl J."/>
            <person name="Keim P."/>
            <person name="Wagner D."/>
        </authorList>
    </citation>
    <scope>NUCLEOTIDE SEQUENCE [LARGE SCALE GENOMIC DNA]</scope>
    <source>
        <strain evidence="1 2">RF32-BP4</strain>
    </source>
</reference>
<proteinExistence type="predicted"/>